<dbReference type="EMBL" id="SSOB01000012">
    <property type="protein sequence ID" value="THF79985.1"/>
    <property type="molecule type" value="Genomic_DNA"/>
</dbReference>
<comment type="caution">
    <text evidence="2">The sequence shown here is derived from an EMBL/GenBank/DDBJ whole genome shotgun (WGS) entry which is preliminary data.</text>
</comment>
<dbReference type="Proteomes" id="UP000310636">
    <property type="component" value="Unassembled WGS sequence"/>
</dbReference>
<keyword evidence="3" id="KW-1185">Reference proteome</keyword>
<keyword evidence="1" id="KW-0472">Membrane</keyword>
<evidence type="ECO:0000313" key="2">
    <source>
        <dbReference type="EMBL" id="THF79985.1"/>
    </source>
</evidence>
<evidence type="ECO:0000256" key="1">
    <source>
        <dbReference type="SAM" id="Phobius"/>
    </source>
</evidence>
<gene>
    <name evidence="2" type="ORF">E6C55_11335</name>
</gene>
<proteinExistence type="predicted"/>
<keyword evidence="1" id="KW-0812">Transmembrane</keyword>
<dbReference type="OrthoDB" id="2657769at2"/>
<name>A0A4V6RXL5_9BACL</name>
<organism evidence="2 3">
    <name type="scientific">Cohnella fermenti</name>
    <dbReference type="NCBI Taxonomy" id="2565925"/>
    <lineage>
        <taxon>Bacteria</taxon>
        <taxon>Bacillati</taxon>
        <taxon>Bacillota</taxon>
        <taxon>Bacilli</taxon>
        <taxon>Bacillales</taxon>
        <taxon>Paenibacillaceae</taxon>
        <taxon>Cohnella</taxon>
    </lineage>
</organism>
<evidence type="ECO:0000313" key="3">
    <source>
        <dbReference type="Proteomes" id="UP000310636"/>
    </source>
</evidence>
<reference evidence="2 3" key="1">
    <citation type="submission" date="2019-04" db="EMBL/GenBank/DDBJ databases">
        <title>Cohnella sp. nov. isolated from preserved vegetables.</title>
        <authorList>
            <person name="Lin S.-Y."/>
            <person name="Hung M.-H."/>
            <person name="Young C.-C."/>
        </authorList>
    </citation>
    <scope>NUCLEOTIDE SEQUENCE [LARGE SCALE GENOMIC DNA]</scope>
    <source>
        <strain evidence="2 3">CC-MHH1044</strain>
    </source>
</reference>
<evidence type="ECO:0008006" key="4">
    <source>
        <dbReference type="Google" id="ProtNLM"/>
    </source>
</evidence>
<sequence>MWKVLSSPRVSLWDKLLFVVPVVLYWVLPDLMPFMPIDDIAVTIALAGWYAGRMETKYGLKA</sequence>
<accession>A0A4V6RXL5</accession>
<keyword evidence="1" id="KW-1133">Transmembrane helix</keyword>
<feature type="transmembrane region" description="Helical" evidence="1">
    <location>
        <begin position="12"/>
        <end position="28"/>
    </location>
</feature>
<dbReference type="AlphaFoldDB" id="A0A4V6RXL5"/>
<protein>
    <recommendedName>
        <fullName evidence="4">DUF1232 domain-containing protein</fullName>
    </recommendedName>
</protein>